<name>F2UE17_SALR5</name>
<dbReference type="GeneID" id="16073081"/>
<dbReference type="InParanoid" id="F2UE17"/>
<reference evidence="1" key="1">
    <citation type="submission" date="2009-08" db="EMBL/GenBank/DDBJ databases">
        <title>Annotation of Salpingoeca rosetta.</title>
        <authorList>
            <consortium name="The Broad Institute Genome Sequencing Platform"/>
            <person name="Russ C."/>
            <person name="Cuomo C."/>
            <person name="Burger G."/>
            <person name="Gray M.W."/>
            <person name="Holland P.W.H."/>
            <person name="King N."/>
            <person name="Lang F.B.F."/>
            <person name="Roger A.J."/>
            <person name="Ruiz-Trillo I."/>
            <person name="Young S.K."/>
            <person name="Zeng Q."/>
            <person name="Gargeya S."/>
            <person name="Alvarado L."/>
            <person name="Berlin A."/>
            <person name="Chapman S.B."/>
            <person name="Chen Z."/>
            <person name="Freedman E."/>
            <person name="Gellesch M."/>
            <person name="Goldberg J."/>
            <person name="Griggs A."/>
            <person name="Gujja S."/>
            <person name="Heilman E."/>
            <person name="Heiman D."/>
            <person name="Howarth C."/>
            <person name="Mehta T."/>
            <person name="Neiman D."/>
            <person name="Pearson M."/>
            <person name="Roberts A."/>
            <person name="Saif S."/>
            <person name="Shea T."/>
            <person name="Shenoy N."/>
            <person name="Sisk P."/>
            <person name="Stolte C."/>
            <person name="Sykes S."/>
            <person name="White J."/>
            <person name="Yandava C."/>
            <person name="Haas B."/>
            <person name="Nusbaum C."/>
            <person name="Birren B."/>
        </authorList>
    </citation>
    <scope>NUCLEOTIDE SEQUENCE [LARGE SCALE GENOMIC DNA]</scope>
    <source>
        <strain evidence="1">ATCC 50818</strain>
    </source>
</reference>
<dbReference type="AlphaFoldDB" id="F2UE17"/>
<evidence type="ECO:0000313" key="1">
    <source>
        <dbReference type="EMBL" id="EGD74867.1"/>
    </source>
</evidence>
<gene>
    <name evidence="1" type="ORF">PTSG_12535</name>
</gene>
<sequence length="101" mass="11334">MSRSCVSRFNRLQCPFLSLYQPLLIFHTSRRCFKSSYFVIPLSRSSTPTVRVCTSPSVSPLFPVSWPFVVDSHARSIIGLNCCLANCLIQPPVNCPLRVSV</sequence>
<dbReference type="KEGG" id="sre:PTSG_12535"/>
<dbReference type="Proteomes" id="UP000007799">
    <property type="component" value="Unassembled WGS sequence"/>
</dbReference>
<evidence type="ECO:0000313" key="2">
    <source>
        <dbReference type="Proteomes" id="UP000007799"/>
    </source>
</evidence>
<organism evidence="2">
    <name type="scientific">Salpingoeca rosetta (strain ATCC 50818 / BSB-021)</name>
    <dbReference type="NCBI Taxonomy" id="946362"/>
    <lineage>
        <taxon>Eukaryota</taxon>
        <taxon>Choanoflagellata</taxon>
        <taxon>Craspedida</taxon>
        <taxon>Salpingoecidae</taxon>
        <taxon>Salpingoeca</taxon>
    </lineage>
</organism>
<accession>F2UE17</accession>
<dbReference type="EMBL" id="GL832970">
    <property type="protein sequence ID" value="EGD74867.1"/>
    <property type="molecule type" value="Genomic_DNA"/>
</dbReference>
<protein>
    <submittedName>
        <fullName evidence="1">Uncharacterized protein</fullName>
    </submittedName>
</protein>
<proteinExistence type="predicted"/>
<dbReference type="RefSeq" id="XP_004992512.1">
    <property type="nucleotide sequence ID" value="XM_004992455.1"/>
</dbReference>
<keyword evidence="2" id="KW-1185">Reference proteome</keyword>